<dbReference type="Pfam" id="PF00078">
    <property type="entry name" value="RVT_1"/>
    <property type="match status" value="1"/>
</dbReference>
<dbReference type="EMBL" id="QGNW01001297">
    <property type="protein sequence ID" value="RVW46822.1"/>
    <property type="molecule type" value="Genomic_DNA"/>
</dbReference>
<dbReference type="InterPro" id="IPR005135">
    <property type="entry name" value="Endo/exonuclease/phosphatase"/>
</dbReference>
<comment type="caution">
    <text evidence="3">The sequence shown here is derived from an EMBL/GenBank/DDBJ whole genome shotgun (WGS) entry which is preliminary data.</text>
</comment>
<dbReference type="GO" id="GO:0006281">
    <property type="term" value="P:DNA repair"/>
    <property type="evidence" value="ECO:0007669"/>
    <property type="project" value="InterPro"/>
</dbReference>
<evidence type="ECO:0000256" key="1">
    <source>
        <dbReference type="SAM" id="Phobius"/>
    </source>
</evidence>
<dbReference type="GO" id="GO:0004519">
    <property type="term" value="F:endonuclease activity"/>
    <property type="evidence" value="ECO:0007669"/>
    <property type="project" value="InterPro"/>
</dbReference>
<sequence length="857" mass="98834">MKIISWNVRGLGSRNKRRMVKDFLRSENPDVVMIQETKKENCDRRFVGSVWTVRNKDWVALPASGASGGILIIWDSKNLRREEVVIGSFSVSVKFSLDGCGPLWISAVYGPNSPSLRKDFWVELFDIYGLTYPLWCVGGDFNVIRRSSEKMGGSSLTPSMRDFDSFIRECELLDPPLRNASFTWPSRSLNQKDLGSLANCYGYQPVYWSGFQGNGWEGHKFMRRPQYVKVKLKEWNKFSFGELKEKKKSILNDLANFDAIEQEGDLNSDLLSQRASRKGELEELMLRREIHWRQKAKVKWVKEGDCNSKFYHKVANGRRNRKYIKELENERGLVLKNAERLDWSPISEESALRLDSPFTEEEISKANFQLDRDKAPGLDGFTIAVFQECWDVIKEELVRVFAEFHRSGIINQSTNASFIILLPKKSLSKRISDFRPISLITSLYKIIAKVLSGRLRGVLHETIHYTQGAFVQGRQILDAVLIANEIVDERRRSGEEGVVFKIDFEKAYDYVKWDFLDHVLEKKGFSPRWRKWMSGCLSSVSYAILVNGSAKGWVKASRGLRQGDPLSHFLFTLVANVLSRMLMRAEERNMMEGFRVGRNRTRVSHLQFVDDTIFFSNSREEELQTLKSLLLVFGHISRLKASGWPILYLGLPLGGNPKTCGFWDPVIERISNSRFSGCKNREVAKGFFMVRVGEGKRDHLVRWDVVCKPKTIGGLGFGNISWRNLALLGKWLWSQMVTSLSLEGYCTSLFRGFLVYSDFPSKFVWNSQVPFKVKSFVCMGNQQIILFLHCSLTIGLWHRLFQLAKMDWVPPRSIYDMMYIKFKGFDNSKRGIVLWQVASIALIRVVVVEKKRKDFRE</sequence>
<dbReference type="GO" id="GO:0003677">
    <property type="term" value="F:DNA binding"/>
    <property type="evidence" value="ECO:0007669"/>
    <property type="project" value="InterPro"/>
</dbReference>
<keyword evidence="1" id="KW-0472">Membrane</keyword>
<dbReference type="AlphaFoldDB" id="A0A438EGN1"/>
<dbReference type="InterPro" id="IPR000477">
    <property type="entry name" value="RT_dom"/>
</dbReference>
<dbReference type="PANTHER" id="PTHR46890:SF50">
    <property type="entry name" value="RNA-DIRECTED DNA POLYMERASE, EUKARYOTA, REVERSE TRANSCRIPTASE ZINC-BINDING DOMAIN PROTEIN-RELATED"/>
    <property type="match status" value="1"/>
</dbReference>
<dbReference type="SUPFAM" id="SSF56672">
    <property type="entry name" value="DNA/RNA polymerases"/>
    <property type="match status" value="1"/>
</dbReference>
<evidence type="ECO:0000313" key="4">
    <source>
        <dbReference type="Proteomes" id="UP000288805"/>
    </source>
</evidence>
<dbReference type="InterPro" id="IPR036691">
    <property type="entry name" value="Endo/exonu/phosph_ase_sf"/>
</dbReference>
<reference evidence="3 4" key="1">
    <citation type="journal article" date="2018" name="PLoS Genet.">
        <title>Population sequencing reveals clonal diversity and ancestral inbreeding in the grapevine cultivar Chardonnay.</title>
        <authorList>
            <person name="Roach M.J."/>
            <person name="Johnson D.L."/>
            <person name="Bohlmann J."/>
            <person name="van Vuuren H.J."/>
            <person name="Jones S.J."/>
            <person name="Pretorius I.S."/>
            <person name="Schmidt S.A."/>
            <person name="Borneman A.R."/>
        </authorList>
    </citation>
    <scope>NUCLEOTIDE SEQUENCE [LARGE SCALE GENOMIC DNA]</scope>
    <source>
        <strain evidence="4">cv. Chardonnay</strain>
        <tissue evidence="3">Leaf</tissue>
    </source>
</reference>
<dbReference type="Pfam" id="PF03372">
    <property type="entry name" value="Exo_endo_phos"/>
    <property type="match status" value="1"/>
</dbReference>
<accession>A0A438EGN1</accession>
<keyword evidence="1" id="KW-0812">Transmembrane</keyword>
<dbReference type="InterPro" id="IPR043502">
    <property type="entry name" value="DNA/RNA_pol_sf"/>
</dbReference>
<gene>
    <name evidence="3" type="primary">YTX2_180</name>
    <name evidence="3" type="ORF">CK203_075664</name>
</gene>
<name>A0A438EGN1_VITVI</name>
<proteinExistence type="predicted"/>
<dbReference type="CDD" id="cd01650">
    <property type="entry name" value="RT_nLTR_like"/>
    <property type="match status" value="1"/>
</dbReference>
<dbReference type="SUPFAM" id="SSF56219">
    <property type="entry name" value="DNase I-like"/>
    <property type="match status" value="1"/>
</dbReference>
<organism evidence="3 4">
    <name type="scientific">Vitis vinifera</name>
    <name type="common">Grape</name>
    <dbReference type="NCBI Taxonomy" id="29760"/>
    <lineage>
        <taxon>Eukaryota</taxon>
        <taxon>Viridiplantae</taxon>
        <taxon>Streptophyta</taxon>
        <taxon>Embryophyta</taxon>
        <taxon>Tracheophyta</taxon>
        <taxon>Spermatophyta</taxon>
        <taxon>Magnoliopsida</taxon>
        <taxon>eudicotyledons</taxon>
        <taxon>Gunneridae</taxon>
        <taxon>Pentapetalae</taxon>
        <taxon>rosids</taxon>
        <taxon>Vitales</taxon>
        <taxon>Vitaceae</taxon>
        <taxon>Viteae</taxon>
        <taxon>Vitis</taxon>
    </lineage>
</organism>
<dbReference type="PANTHER" id="PTHR46890">
    <property type="entry name" value="NON-LTR RETROLELEMENT REVERSE TRANSCRIPTASE-LIKE PROTEIN-RELATED"/>
    <property type="match status" value="1"/>
</dbReference>
<feature type="domain" description="Reverse transcriptase" evidence="2">
    <location>
        <begin position="403"/>
        <end position="689"/>
    </location>
</feature>
<dbReference type="PROSITE" id="PS50878">
    <property type="entry name" value="RT_POL"/>
    <property type="match status" value="1"/>
</dbReference>
<evidence type="ECO:0000259" key="2">
    <source>
        <dbReference type="PROSITE" id="PS50878"/>
    </source>
</evidence>
<keyword evidence="1" id="KW-1133">Transmembrane helix</keyword>
<dbReference type="InterPro" id="IPR052343">
    <property type="entry name" value="Retrotransposon-Effector_Assoc"/>
</dbReference>
<feature type="transmembrane region" description="Helical" evidence="1">
    <location>
        <begin position="832"/>
        <end position="848"/>
    </location>
</feature>
<dbReference type="Proteomes" id="UP000288805">
    <property type="component" value="Unassembled WGS sequence"/>
</dbReference>
<dbReference type="Gene3D" id="3.60.10.10">
    <property type="entry name" value="Endonuclease/exonuclease/phosphatase"/>
    <property type="match status" value="1"/>
</dbReference>
<protein>
    <submittedName>
        <fullName evidence="3">Transposon TX1 uncharacterized 149 kDa protein</fullName>
    </submittedName>
</protein>
<dbReference type="PROSITE" id="PS00726">
    <property type="entry name" value="AP_NUCLEASE_F1_1"/>
    <property type="match status" value="1"/>
</dbReference>
<evidence type="ECO:0000313" key="3">
    <source>
        <dbReference type="EMBL" id="RVW46822.1"/>
    </source>
</evidence>
<dbReference type="InterPro" id="IPR020847">
    <property type="entry name" value="AP_endonuclease_F1_BS"/>
</dbReference>